<sequence>MYAAGFSFAYISLETGAGALILFGVVQLTMIISEVFKGRRPSSMEWAGMITAFVGLAYLVWPTVSQPSFIGFLLMSLSGIAWASYTLIGKALANSTHDKSVLNSIKITHGQFFRTLPFVLLLLAATFYQLSISTTGVILAITAGGVTSAIGYAIWYMALQGLSPLSAASLQLLVPMIAALGGVVFADEPLTTHLMVASVFILCGIFAVFYAKNTR</sequence>
<gene>
    <name evidence="7" type="ORF">GCM10007877_22530</name>
</gene>
<evidence type="ECO:0000313" key="8">
    <source>
        <dbReference type="Proteomes" id="UP001156870"/>
    </source>
</evidence>
<reference evidence="7 8" key="1">
    <citation type="journal article" date="2014" name="Int. J. Syst. Evol. Microbiol.">
        <title>Complete genome sequence of Corynebacterium casei LMG S-19264T (=DSM 44701T), isolated from a smear-ripened cheese.</title>
        <authorList>
            <consortium name="US DOE Joint Genome Institute (JGI-PGF)"/>
            <person name="Walter F."/>
            <person name="Albersmeier A."/>
            <person name="Kalinowski J."/>
            <person name="Ruckert C."/>
        </authorList>
    </citation>
    <scope>NUCLEOTIDE SEQUENCE [LARGE SCALE GENOMIC DNA]</scope>
    <source>
        <strain evidence="7 8">NBRC 110095</strain>
    </source>
</reference>
<feature type="domain" description="EamA" evidence="6">
    <location>
        <begin position="70"/>
        <end position="209"/>
    </location>
</feature>
<dbReference type="PANTHER" id="PTHR32322">
    <property type="entry name" value="INNER MEMBRANE TRANSPORTER"/>
    <property type="match status" value="1"/>
</dbReference>
<comment type="caution">
    <text evidence="7">The sequence shown here is derived from an EMBL/GenBank/DDBJ whole genome shotgun (WGS) entry which is preliminary data.</text>
</comment>
<organism evidence="7 8">
    <name type="scientific">Marinibactrum halimedae</name>
    <dbReference type="NCBI Taxonomy" id="1444977"/>
    <lineage>
        <taxon>Bacteria</taxon>
        <taxon>Pseudomonadati</taxon>
        <taxon>Pseudomonadota</taxon>
        <taxon>Gammaproteobacteria</taxon>
        <taxon>Cellvibrionales</taxon>
        <taxon>Cellvibrionaceae</taxon>
        <taxon>Marinibactrum</taxon>
    </lineage>
</organism>
<feature type="transmembrane region" description="Helical" evidence="5">
    <location>
        <begin position="6"/>
        <end position="32"/>
    </location>
</feature>
<feature type="transmembrane region" description="Helical" evidence="5">
    <location>
        <begin position="70"/>
        <end position="92"/>
    </location>
</feature>
<evidence type="ECO:0000256" key="1">
    <source>
        <dbReference type="ARBA" id="ARBA00004141"/>
    </source>
</evidence>
<feature type="transmembrane region" description="Helical" evidence="5">
    <location>
        <begin position="44"/>
        <end position="64"/>
    </location>
</feature>
<dbReference type="Proteomes" id="UP001156870">
    <property type="component" value="Unassembled WGS sequence"/>
</dbReference>
<keyword evidence="2 5" id="KW-0812">Transmembrane</keyword>
<protein>
    <recommendedName>
        <fullName evidence="6">EamA domain-containing protein</fullName>
    </recommendedName>
</protein>
<evidence type="ECO:0000256" key="2">
    <source>
        <dbReference type="ARBA" id="ARBA00022692"/>
    </source>
</evidence>
<dbReference type="GO" id="GO:0016020">
    <property type="term" value="C:membrane"/>
    <property type="evidence" value="ECO:0007669"/>
    <property type="project" value="UniProtKB-SubCell"/>
</dbReference>
<dbReference type="InterPro" id="IPR037185">
    <property type="entry name" value="EmrE-like"/>
</dbReference>
<keyword evidence="4 5" id="KW-0472">Membrane</keyword>
<comment type="subcellular location">
    <subcellularLocation>
        <location evidence="1">Membrane</location>
        <topology evidence="1">Multi-pass membrane protein</topology>
    </subcellularLocation>
</comment>
<evidence type="ECO:0000256" key="3">
    <source>
        <dbReference type="ARBA" id="ARBA00022989"/>
    </source>
</evidence>
<evidence type="ECO:0000256" key="4">
    <source>
        <dbReference type="ARBA" id="ARBA00023136"/>
    </source>
</evidence>
<dbReference type="InterPro" id="IPR000620">
    <property type="entry name" value="EamA_dom"/>
</dbReference>
<dbReference type="InterPro" id="IPR050638">
    <property type="entry name" value="AA-Vitamin_Transporters"/>
</dbReference>
<dbReference type="SUPFAM" id="SSF103481">
    <property type="entry name" value="Multidrug resistance efflux transporter EmrE"/>
    <property type="match status" value="2"/>
</dbReference>
<dbReference type="PANTHER" id="PTHR32322:SF9">
    <property type="entry name" value="AMINO-ACID METABOLITE EFFLUX PUMP-RELATED"/>
    <property type="match status" value="1"/>
</dbReference>
<accession>A0AA37T818</accession>
<dbReference type="AlphaFoldDB" id="A0AA37T818"/>
<feature type="transmembrane region" description="Helical" evidence="5">
    <location>
        <begin position="112"/>
        <end position="130"/>
    </location>
</feature>
<dbReference type="Pfam" id="PF00892">
    <property type="entry name" value="EamA"/>
    <property type="match status" value="1"/>
</dbReference>
<feature type="transmembrane region" description="Helical" evidence="5">
    <location>
        <begin position="136"/>
        <end position="158"/>
    </location>
</feature>
<keyword evidence="3 5" id="KW-1133">Transmembrane helix</keyword>
<dbReference type="EMBL" id="BSPD01000056">
    <property type="protein sequence ID" value="GLS26537.1"/>
    <property type="molecule type" value="Genomic_DNA"/>
</dbReference>
<name>A0AA37T818_9GAMM</name>
<evidence type="ECO:0000256" key="5">
    <source>
        <dbReference type="SAM" id="Phobius"/>
    </source>
</evidence>
<proteinExistence type="predicted"/>
<evidence type="ECO:0000313" key="7">
    <source>
        <dbReference type="EMBL" id="GLS26537.1"/>
    </source>
</evidence>
<feature type="transmembrane region" description="Helical" evidence="5">
    <location>
        <begin position="192"/>
        <end position="211"/>
    </location>
</feature>
<feature type="transmembrane region" description="Helical" evidence="5">
    <location>
        <begin position="165"/>
        <end position="186"/>
    </location>
</feature>
<evidence type="ECO:0000259" key="6">
    <source>
        <dbReference type="Pfam" id="PF00892"/>
    </source>
</evidence>
<keyword evidence="8" id="KW-1185">Reference proteome</keyword>